<evidence type="ECO:0000256" key="2">
    <source>
        <dbReference type="PROSITE-ProRule" id="PRU00169"/>
    </source>
</evidence>
<dbReference type="RefSeq" id="WP_124087972.1">
    <property type="nucleotide sequence ID" value="NZ_UXAW01000090.1"/>
</dbReference>
<proteinExistence type="predicted"/>
<dbReference type="PANTHER" id="PTHR44591:SF3">
    <property type="entry name" value="RESPONSE REGULATORY DOMAIN-CONTAINING PROTEIN"/>
    <property type="match status" value="1"/>
</dbReference>
<dbReference type="InterPro" id="IPR050595">
    <property type="entry name" value="Bact_response_regulator"/>
</dbReference>
<accession>A0A3P5XSN3</accession>
<dbReference type="PROSITE" id="PS50110">
    <property type="entry name" value="RESPONSE_REGULATORY"/>
    <property type="match status" value="1"/>
</dbReference>
<dbReference type="InterPro" id="IPR011006">
    <property type="entry name" value="CheY-like_superfamily"/>
</dbReference>
<evidence type="ECO:0000313" key="4">
    <source>
        <dbReference type="EMBL" id="VDC32007.1"/>
    </source>
</evidence>
<dbReference type="GO" id="GO:0000160">
    <property type="term" value="P:phosphorelay signal transduction system"/>
    <property type="evidence" value="ECO:0007669"/>
    <property type="project" value="InterPro"/>
</dbReference>
<name>A0A3P5XSN3_9RHOB</name>
<feature type="modified residue" description="4-aspartylphosphate" evidence="2">
    <location>
        <position position="57"/>
    </location>
</feature>
<evidence type="ECO:0000259" key="3">
    <source>
        <dbReference type="PROSITE" id="PS50110"/>
    </source>
</evidence>
<protein>
    <submittedName>
        <fullName evidence="4">Putative transcriptional regulatory protein TcrX</fullName>
    </submittedName>
</protein>
<dbReference type="SUPFAM" id="SSF52172">
    <property type="entry name" value="CheY-like"/>
    <property type="match status" value="1"/>
</dbReference>
<dbReference type="InterPro" id="IPR001789">
    <property type="entry name" value="Sig_transdc_resp-reg_receiver"/>
</dbReference>
<keyword evidence="1 2" id="KW-0597">Phosphoprotein</keyword>
<dbReference type="Pfam" id="PF00072">
    <property type="entry name" value="Response_reg"/>
    <property type="match status" value="1"/>
</dbReference>
<feature type="domain" description="Response regulatory" evidence="3">
    <location>
        <begin position="8"/>
        <end position="124"/>
    </location>
</feature>
<sequence length="135" mass="14164">MGTGQSRRVLLIEDEPNIAEAIVFILSRDGWEVTHIADGAAAPEAARRLDPALVILDHMLPGMSGLEILIALRADPLTAAVPVLMLTAKGLPRDREAAERAGASRFMTKPFSNAGILAEVRALTGGGTDAAAGQR</sequence>
<dbReference type="OrthoDB" id="9801602at2"/>
<dbReference type="Proteomes" id="UP000277498">
    <property type="component" value="Unassembled WGS sequence"/>
</dbReference>
<reference evidence="4 5" key="1">
    <citation type="submission" date="2018-11" db="EMBL/GenBank/DDBJ databases">
        <authorList>
            <person name="Criscuolo A."/>
        </authorList>
    </citation>
    <scope>NUCLEOTIDE SEQUENCE [LARGE SCALE GENOMIC DNA]</scope>
    <source>
        <strain evidence="4">ACIP111625</strain>
    </source>
</reference>
<keyword evidence="5" id="KW-1185">Reference proteome</keyword>
<dbReference type="EMBL" id="UXAW01000090">
    <property type="protein sequence ID" value="VDC32007.1"/>
    <property type="molecule type" value="Genomic_DNA"/>
</dbReference>
<dbReference type="PANTHER" id="PTHR44591">
    <property type="entry name" value="STRESS RESPONSE REGULATOR PROTEIN 1"/>
    <property type="match status" value="1"/>
</dbReference>
<dbReference type="SMART" id="SM00448">
    <property type="entry name" value="REC"/>
    <property type="match status" value="1"/>
</dbReference>
<gene>
    <name evidence="4" type="primary">tcrX</name>
    <name evidence="4" type="ORF">XINFAN_03269</name>
</gene>
<evidence type="ECO:0000313" key="5">
    <source>
        <dbReference type="Proteomes" id="UP000277498"/>
    </source>
</evidence>
<evidence type="ECO:0000256" key="1">
    <source>
        <dbReference type="ARBA" id="ARBA00022553"/>
    </source>
</evidence>
<dbReference type="Gene3D" id="3.40.50.2300">
    <property type="match status" value="1"/>
</dbReference>
<dbReference type="AlphaFoldDB" id="A0A3P5XSN3"/>
<organism evidence="4 5">
    <name type="scientific">Pseudogemmobacter humi</name>
    <dbReference type="NCBI Taxonomy" id="2483812"/>
    <lineage>
        <taxon>Bacteria</taxon>
        <taxon>Pseudomonadati</taxon>
        <taxon>Pseudomonadota</taxon>
        <taxon>Alphaproteobacteria</taxon>
        <taxon>Rhodobacterales</taxon>
        <taxon>Paracoccaceae</taxon>
        <taxon>Pseudogemmobacter</taxon>
    </lineage>
</organism>